<evidence type="ECO:0000256" key="2">
    <source>
        <dbReference type="ARBA" id="ARBA00022658"/>
    </source>
</evidence>
<dbReference type="OrthoDB" id="5585685at2759"/>
<dbReference type="GO" id="GO:0001965">
    <property type="term" value="F:G-protein alpha-subunit binding"/>
    <property type="evidence" value="ECO:0007669"/>
    <property type="project" value="TreeGrafter"/>
</dbReference>
<evidence type="ECO:0000256" key="1">
    <source>
        <dbReference type="ARBA" id="ARBA00009049"/>
    </source>
</evidence>
<keyword evidence="2" id="KW-0344">Guanine-nucleotide releasing factor</keyword>
<keyword evidence="3" id="KW-0143">Chaperone</keyword>
<dbReference type="SUPFAM" id="SSF48371">
    <property type="entry name" value="ARM repeat"/>
    <property type="match status" value="1"/>
</dbReference>
<dbReference type="GO" id="GO:0005737">
    <property type="term" value="C:cytoplasm"/>
    <property type="evidence" value="ECO:0007669"/>
    <property type="project" value="TreeGrafter"/>
</dbReference>
<protein>
    <submittedName>
        <fullName evidence="5">Synembryn-A</fullName>
    </submittedName>
</protein>
<evidence type="ECO:0000313" key="6">
    <source>
        <dbReference type="Proteomes" id="UP001153069"/>
    </source>
</evidence>
<dbReference type="GO" id="GO:0007186">
    <property type="term" value="P:G protein-coupled receptor signaling pathway"/>
    <property type="evidence" value="ECO:0007669"/>
    <property type="project" value="TreeGrafter"/>
</dbReference>
<reference evidence="5" key="1">
    <citation type="submission" date="2020-06" db="EMBL/GenBank/DDBJ databases">
        <authorList>
            <consortium name="Plant Systems Biology data submission"/>
        </authorList>
    </citation>
    <scope>NUCLEOTIDE SEQUENCE</scope>
    <source>
        <strain evidence="5">D6</strain>
    </source>
</reference>
<evidence type="ECO:0000256" key="3">
    <source>
        <dbReference type="ARBA" id="ARBA00023186"/>
    </source>
</evidence>
<dbReference type="AlphaFoldDB" id="A0A9N8E8Z1"/>
<accession>A0A9N8E8Z1</accession>
<dbReference type="InterPro" id="IPR016024">
    <property type="entry name" value="ARM-type_fold"/>
</dbReference>
<dbReference type="PANTHER" id="PTHR12425:SF5">
    <property type="entry name" value="SYNEMBRYN"/>
    <property type="match status" value="1"/>
</dbReference>
<gene>
    <name evidence="5" type="ORF">SEMRO_678_G185950.1</name>
</gene>
<feature type="region of interest" description="Disordered" evidence="4">
    <location>
        <begin position="492"/>
        <end position="519"/>
    </location>
</feature>
<evidence type="ECO:0000313" key="5">
    <source>
        <dbReference type="EMBL" id="CAB9514846.1"/>
    </source>
</evidence>
<organism evidence="5 6">
    <name type="scientific">Seminavis robusta</name>
    <dbReference type="NCBI Taxonomy" id="568900"/>
    <lineage>
        <taxon>Eukaryota</taxon>
        <taxon>Sar</taxon>
        <taxon>Stramenopiles</taxon>
        <taxon>Ochrophyta</taxon>
        <taxon>Bacillariophyta</taxon>
        <taxon>Bacillariophyceae</taxon>
        <taxon>Bacillariophycidae</taxon>
        <taxon>Naviculales</taxon>
        <taxon>Naviculaceae</taxon>
        <taxon>Seminavis</taxon>
    </lineage>
</organism>
<comment type="caution">
    <text evidence="5">The sequence shown here is derived from an EMBL/GenBank/DDBJ whole genome shotgun (WGS) entry which is preliminary data.</text>
</comment>
<dbReference type="PANTHER" id="PTHR12425">
    <property type="entry name" value="SYNEMBRYN"/>
    <property type="match status" value="1"/>
</dbReference>
<keyword evidence="6" id="KW-1185">Reference proteome</keyword>
<feature type="compositionally biased region" description="Low complexity" evidence="4">
    <location>
        <begin position="500"/>
        <end position="515"/>
    </location>
</feature>
<sequence length="585" mass="65375">MMMKCVRQLSEILASEEASTINTSSTCKASLEEWNAELEKVLFADPDEAKVTAGDKENSEEIEVSADEAKAEIDDVTRKLRDAFVLALAKSLGTESTEKTVCDHLALISTSTEKDDNTSADISIVIVDVTSWAWLECVVRTSSVFLRWYLQRFLQKYPLVYPMSSAPFQSLSMLTMILFLIEHNANNIEEDHDDNSHGQRFARHASLLLFYATFSPRSPNDEDMQKTHQRLVDDLRFIPRALSLLTYPTQTSAPLTLSLIRNVHNLLASFEGTIKVVQQTGFPYDSNTAQAPWNPKPDENTNGLITYPSIFRDVLIWALNAPHLPPFPGSTQDKRPELVVEILGIIFAMGGTEVSRALRYPCPNAALSQLVVTSLKSLSSDDDKRVYQVKLSTITILTDASPSFGTFLVEQGALPALLEIAQRQMDTVIDNIQVNDKAVSALVPSLAVLYKFSAGNPTFRDATKELVFPPAQEEEFWKLAKEQLLLNNQHQDAATDDNNDNNNNNNKQVPAKNNNMQPLDAPRGTLRWKLIHLMTWTESHIKRYASELLWALCEENPKEFVLRTGMGNAIGFLGAKGMVQIPNNN</sequence>
<evidence type="ECO:0000256" key="4">
    <source>
        <dbReference type="SAM" id="MobiDB-lite"/>
    </source>
</evidence>
<comment type="similarity">
    <text evidence="1">Belongs to the synembryn family.</text>
</comment>
<dbReference type="Proteomes" id="UP001153069">
    <property type="component" value="Unassembled WGS sequence"/>
</dbReference>
<dbReference type="Pfam" id="PF10165">
    <property type="entry name" value="Ric8"/>
    <property type="match status" value="1"/>
</dbReference>
<name>A0A9N8E8Z1_9STRA</name>
<proteinExistence type="inferred from homology"/>
<dbReference type="GO" id="GO:0005085">
    <property type="term" value="F:guanyl-nucleotide exchange factor activity"/>
    <property type="evidence" value="ECO:0007669"/>
    <property type="project" value="UniProtKB-KW"/>
</dbReference>
<dbReference type="EMBL" id="CAICTM010000677">
    <property type="protein sequence ID" value="CAB9514846.1"/>
    <property type="molecule type" value="Genomic_DNA"/>
</dbReference>
<dbReference type="InterPro" id="IPR019318">
    <property type="entry name" value="Gua_nucleotide_exch_fac_Ric8"/>
</dbReference>